<dbReference type="GO" id="GO:0005634">
    <property type="term" value="C:nucleus"/>
    <property type="evidence" value="ECO:0007669"/>
    <property type="project" value="TreeGrafter"/>
</dbReference>
<evidence type="ECO:0000259" key="2">
    <source>
        <dbReference type="Pfam" id="PF03184"/>
    </source>
</evidence>
<reference evidence="3 4" key="1">
    <citation type="submission" date="2014-04" db="EMBL/GenBank/DDBJ databases">
        <authorList>
            <consortium name="DOE Joint Genome Institute"/>
            <person name="Kuo A."/>
            <person name="Kohler A."/>
            <person name="Jargeat P."/>
            <person name="Nagy L.G."/>
            <person name="Floudas D."/>
            <person name="Copeland A."/>
            <person name="Barry K.W."/>
            <person name="Cichocki N."/>
            <person name="Veneault-Fourrey C."/>
            <person name="LaButti K."/>
            <person name="Lindquist E.A."/>
            <person name="Lipzen A."/>
            <person name="Lundell T."/>
            <person name="Morin E."/>
            <person name="Murat C."/>
            <person name="Sun H."/>
            <person name="Tunlid A."/>
            <person name="Henrissat B."/>
            <person name="Grigoriev I.V."/>
            <person name="Hibbett D.S."/>
            <person name="Martin F."/>
            <person name="Nordberg H.P."/>
            <person name="Cantor M.N."/>
            <person name="Hua S.X."/>
        </authorList>
    </citation>
    <scope>NUCLEOTIDE SEQUENCE [LARGE SCALE GENOMIC DNA]</scope>
    <source>
        <strain evidence="3 4">Ve08.2h10</strain>
    </source>
</reference>
<dbReference type="Pfam" id="PF03184">
    <property type="entry name" value="DDE_1"/>
    <property type="match status" value="1"/>
</dbReference>
<dbReference type="HOGENOM" id="CLU_013929_2_2_1"/>
<dbReference type="STRING" id="930991.A0A0D0DLH7"/>
<sequence>DLEEDCIWAADETGFQPGEGLKQWVVRPAKKKTQHLQHDENQETLTVMVSICADEMGIPPTVIYKGQKFSMQWHNDNPLNVLIAHSSKGWTDGVIGHLWIEDFDKKTAEKANGWARLLLVDSHNSHYTKDFLEYAHKRNIHVLCYPSHATHVYQGLNIVIFSPLKHSWTAKRDEYEALTHQKVTKSNFILVYSKTHRKALTPENICATFHKTGVWPFNPNAITAEMMAPSLETSSSGHLPLPQPSPVQAVMGVICQYHQEQQSALTAPSESPMNDDPFIVPSWSSSRSSPETPTDAPSTQIMVSAQQATVPLHQHWLHS</sequence>
<protein>
    <recommendedName>
        <fullName evidence="2">DDE-1 domain-containing protein</fullName>
    </recommendedName>
</protein>
<feature type="region of interest" description="Disordered" evidence="1">
    <location>
        <begin position="261"/>
        <end position="297"/>
    </location>
</feature>
<evidence type="ECO:0000256" key="1">
    <source>
        <dbReference type="SAM" id="MobiDB-lite"/>
    </source>
</evidence>
<dbReference type="AlphaFoldDB" id="A0A0D0DLH7"/>
<dbReference type="PANTHER" id="PTHR19303">
    <property type="entry name" value="TRANSPOSON"/>
    <property type="match status" value="1"/>
</dbReference>
<dbReference type="EMBL" id="KN824859">
    <property type="protein sequence ID" value="KIK99437.1"/>
    <property type="molecule type" value="Genomic_DNA"/>
</dbReference>
<reference evidence="4" key="2">
    <citation type="submission" date="2015-01" db="EMBL/GenBank/DDBJ databases">
        <title>Evolutionary Origins and Diversification of the Mycorrhizal Mutualists.</title>
        <authorList>
            <consortium name="DOE Joint Genome Institute"/>
            <consortium name="Mycorrhizal Genomics Consortium"/>
            <person name="Kohler A."/>
            <person name="Kuo A."/>
            <person name="Nagy L.G."/>
            <person name="Floudas D."/>
            <person name="Copeland A."/>
            <person name="Barry K.W."/>
            <person name="Cichocki N."/>
            <person name="Veneault-Fourrey C."/>
            <person name="LaButti K."/>
            <person name="Lindquist E.A."/>
            <person name="Lipzen A."/>
            <person name="Lundell T."/>
            <person name="Morin E."/>
            <person name="Murat C."/>
            <person name="Riley R."/>
            <person name="Ohm R."/>
            <person name="Sun H."/>
            <person name="Tunlid A."/>
            <person name="Henrissat B."/>
            <person name="Grigoriev I.V."/>
            <person name="Hibbett D.S."/>
            <person name="Martin F."/>
        </authorList>
    </citation>
    <scope>NUCLEOTIDE SEQUENCE [LARGE SCALE GENOMIC DNA]</scope>
    <source>
        <strain evidence="4">Ve08.2h10</strain>
    </source>
</reference>
<dbReference type="InterPro" id="IPR004875">
    <property type="entry name" value="DDE_SF_endonuclease_dom"/>
</dbReference>
<dbReference type="InterPro" id="IPR050863">
    <property type="entry name" value="CenT-Element_Derived"/>
</dbReference>
<dbReference type="GO" id="GO:0003677">
    <property type="term" value="F:DNA binding"/>
    <property type="evidence" value="ECO:0007669"/>
    <property type="project" value="TreeGrafter"/>
</dbReference>
<feature type="non-terminal residue" evidence="3">
    <location>
        <position position="1"/>
    </location>
</feature>
<feature type="domain" description="DDE-1" evidence="2">
    <location>
        <begin position="43"/>
        <end position="209"/>
    </location>
</feature>
<keyword evidence="4" id="KW-1185">Reference proteome</keyword>
<gene>
    <name evidence="3" type="ORF">PAXRUDRAFT_132070</name>
</gene>
<dbReference type="OrthoDB" id="3238847at2759"/>
<feature type="compositionally biased region" description="Polar residues" evidence="1">
    <location>
        <begin position="261"/>
        <end position="272"/>
    </location>
</feature>
<dbReference type="InParanoid" id="A0A0D0DLH7"/>
<name>A0A0D0DLH7_9AGAM</name>
<proteinExistence type="predicted"/>
<organism evidence="3 4">
    <name type="scientific">Paxillus rubicundulus Ve08.2h10</name>
    <dbReference type="NCBI Taxonomy" id="930991"/>
    <lineage>
        <taxon>Eukaryota</taxon>
        <taxon>Fungi</taxon>
        <taxon>Dikarya</taxon>
        <taxon>Basidiomycota</taxon>
        <taxon>Agaricomycotina</taxon>
        <taxon>Agaricomycetes</taxon>
        <taxon>Agaricomycetidae</taxon>
        <taxon>Boletales</taxon>
        <taxon>Paxilineae</taxon>
        <taxon>Paxillaceae</taxon>
        <taxon>Paxillus</taxon>
    </lineage>
</organism>
<evidence type="ECO:0000313" key="4">
    <source>
        <dbReference type="Proteomes" id="UP000054538"/>
    </source>
</evidence>
<dbReference type="PANTHER" id="PTHR19303:SF74">
    <property type="entry name" value="POGO TRANSPOSABLE ELEMENT WITH KRAB DOMAIN"/>
    <property type="match status" value="1"/>
</dbReference>
<accession>A0A0D0DLH7</accession>
<dbReference type="Proteomes" id="UP000054538">
    <property type="component" value="Unassembled WGS sequence"/>
</dbReference>
<evidence type="ECO:0000313" key="3">
    <source>
        <dbReference type="EMBL" id="KIK99437.1"/>
    </source>
</evidence>